<feature type="compositionally biased region" description="Polar residues" evidence="8">
    <location>
        <begin position="18"/>
        <end position="32"/>
    </location>
</feature>
<keyword evidence="3 6" id="KW-0238">DNA-binding</keyword>
<dbReference type="InterPro" id="IPR017970">
    <property type="entry name" value="Homeobox_CS"/>
</dbReference>
<evidence type="ECO:0000259" key="9">
    <source>
        <dbReference type="PROSITE" id="PS50071"/>
    </source>
</evidence>
<dbReference type="FunFam" id="1.10.10.60:FF:000040">
    <property type="entry name" value="T-cell leukemia homeobox protein 3"/>
    <property type="match status" value="1"/>
</dbReference>
<dbReference type="GO" id="GO:0048513">
    <property type="term" value="P:animal organ development"/>
    <property type="evidence" value="ECO:0007669"/>
    <property type="project" value="TreeGrafter"/>
</dbReference>
<dbReference type="PROSITE" id="PS50071">
    <property type="entry name" value="HOMEOBOX_2"/>
    <property type="match status" value="1"/>
</dbReference>
<dbReference type="Gene3D" id="1.10.10.60">
    <property type="entry name" value="Homeodomain-like"/>
    <property type="match status" value="1"/>
</dbReference>
<keyword evidence="5 6" id="KW-0539">Nucleus</keyword>
<dbReference type="InterPro" id="IPR001356">
    <property type="entry name" value="HD"/>
</dbReference>
<proteinExistence type="predicted"/>
<keyword evidence="4 6" id="KW-0371">Homeobox</keyword>
<dbReference type="Proteomes" id="UP000005408">
    <property type="component" value="Unassembled WGS sequence"/>
</dbReference>
<evidence type="ECO:0000256" key="7">
    <source>
        <dbReference type="RuleBase" id="RU000682"/>
    </source>
</evidence>
<dbReference type="PANTHER" id="PTHR45921:SF6">
    <property type="entry name" value="C15"/>
    <property type="match status" value="1"/>
</dbReference>
<dbReference type="PANTHER" id="PTHR45921">
    <property type="entry name" value="IP01054P"/>
    <property type="match status" value="1"/>
</dbReference>
<dbReference type="PRINTS" id="PR00024">
    <property type="entry name" value="HOMEOBOX"/>
</dbReference>
<dbReference type="InterPro" id="IPR020479">
    <property type="entry name" value="HD_metazoa"/>
</dbReference>
<protein>
    <recommendedName>
        <fullName evidence="9">Homeobox domain-containing protein</fullName>
    </recommendedName>
</protein>
<dbReference type="OMA" id="VRDPLCM"/>
<dbReference type="CDD" id="cd00086">
    <property type="entry name" value="homeodomain"/>
    <property type="match status" value="1"/>
</dbReference>
<accession>A0A8W8IG58</accession>
<dbReference type="EnsemblMetazoa" id="G13827.1">
    <property type="protein sequence ID" value="G13827.1:cds"/>
    <property type="gene ID" value="G13827"/>
</dbReference>
<dbReference type="InterPro" id="IPR042247">
    <property type="entry name" value="TLX1/2/3"/>
</dbReference>
<dbReference type="SMR" id="A0A8W8IG58"/>
<comment type="subcellular location">
    <subcellularLocation>
        <location evidence="1 6 7">Nucleus</location>
    </subcellularLocation>
</comment>
<sequence>MDAEKERLSPAMAEKSKNNVTNNNESSKSRPQLSFGISRILSDFGEKSESADSDLESNDDTCPKGDGESEKQSGHCPPFPTQLLPGGLSAPPVGYCGYSGQLSIHRPHPIIPMLTSYGISGWLDMRRDRFGVTRRIGHPYQNRTPPKRKKPRTSFSRLQIMELEKRFHRQKYLASAERSTLAKALKMTDAQVKTWFQNRRTKWRRQTAEEREAERQAANRLMLSLQNEANKTIYDVRDPLCMSNSSLHALQNLQPWIDENSQ</sequence>
<evidence type="ECO:0000313" key="11">
    <source>
        <dbReference type="Proteomes" id="UP000005408"/>
    </source>
</evidence>
<evidence type="ECO:0000256" key="6">
    <source>
        <dbReference type="PROSITE-ProRule" id="PRU00108"/>
    </source>
</evidence>
<dbReference type="OrthoDB" id="6159439at2759"/>
<keyword evidence="11" id="KW-1185">Reference proteome</keyword>
<feature type="region of interest" description="Disordered" evidence="8">
    <location>
        <begin position="1"/>
        <end position="34"/>
    </location>
</feature>
<name>A0A8W8IG58_MAGGI</name>
<dbReference type="GO" id="GO:0000978">
    <property type="term" value="F:RNA polymerase II cis-regulatory region sequence-specific DNA binding"/>
    <property type="evidence" value="ECO:0007669"/>
    <property type="project" value="TreeGrafter"/>
</dbReference>
<dbReference type="Pfam" id="PF00046">
    <property type="entry name" value="Homeodomain"/>
    <property type="match status" value="1"/>
</dbReference>
<evidence type="ECO:0000256" key="4">
    <source>
        <dbReference type="ARBA" id="ARBA00023155"/>
    </source>
</evidence>
<dbReference type="SUPFAM" id="SSF46689">
    <property type="entry name" value="Homeodomain-like"/>
    <property type="match status" value="1"/>
</dbReference>
<feature type="region of interest" description="Disordered" evidence="8">
    <location>
        <begin position="46"/>
        <end position="80"/>
    </location>
</feature>
<dbReference type="AlphaFoldDB" id="A0A8W8IG58"/>
<evidence type="ECO:0000256" key="1">
    <source>
        <dbReference type="ARBA" id="ARBA00004123"/>
    </source>
</evidence>
<dbReference type="InterPro" id="IPR009057">
    <property type="entry name" value="Homeodomain-like_sf"/>
</dbReference>
<dbReference type="SMART" id="SM00389">
    <property type="entry name" value="HOX"/>
    <property type="match status" value="1"/>
</dbReference>
<feature type="compositionally biased region" description="Basic and acidic residues" evidence="8">
    <location>
        <begin position="61"/>
        <end position="73"/>
    </location>
</feature>
<feature type="DNA-binding region" description="Homeobox" evidence="6">
    <location>
        <begin position="148"/>
        <end position="207"/>
    </location>
</feature>
<evidence type="ECO:0000256" key="2">
    <source>
        <dbReference type="ARBA" id="ARBA00022473"/>
    </source>
</evidence>
<dbReference type="GO" id="GO:0000981">
    <property type="term" value="F:DNA-binding transcription factor activity, RNA polymerase II-specific"/>
    <property type="evidence" value="ECO:0007669"/>
    <property type="project" value="InterPro"/>
</dbReference>
<evidence type="ECO:0000256" key="3">
    <source>
        <dbReference type="ARBA" id="ARBA00023125"/>
    </source>
</evidence>
<organism evidence="10 11">
    <name type="scientific">Magallana gigas</name>
    <name type="common">Pacific oyster</name>
    <name type="synonym">Crassostrea gigas</name>
    <dbReference type="NCBI Taxonomy" id="29159"/>
    <lineage>
        <taxon>Eukaryota</taxon>
        <taxon>Metazoa</taxon>
        <taxon>Spiralia</taxon>
        <taxon>Lophotrochozoa</taxon>
        <taxon>Mollusca</taxon>
        <taxon>Bivalvia</taxon>
        <taxon>Autobranchia</taxon>
        <taxon>Pteriomorphia</taxon>
        <taxon>Ostreida</taxon>
        <taxon>Ostreoidea</taxon>
        <taxon>Ostreidae</taxon>
        <taxon>Magallana</taxon>
    </lineage>
</organism>
<evidence type="ECO:0000256" key="8">
    <source>
        <dbReference type="SAM" id="MobiDB-lite"/>
    </source>
</evidence>
<dbReference type="EnsemblMetazoa" id="G13827.2">
    <property type="protein sequence ID" value="G13827.2:cds"/>
    <property type="gene ID" value="G13827"/>
</dbReference>
<evidence type="ECO:0000256" key="5">
    <source>
        <dbReference type="ARBA" id="ARBA00023242"/>
    </source>
</evidence>
<dbReference type="PROSITE" id="PS00027">
    <property type="entry name" value="HOMEOBOX_1"/>
    <property type="match status" value="1"/>
</dbReference>
<dbReference type="GO" id="GO:0005634">
    <property type="term" value="C:nucleus"/>
    <property type="evidence" value="ECO:0007669"/>
    <property type="project" value="UniProtKB-SubCell"/>
</dbReference>
<feature type="domain" description="Homeobox" evidence="9">
    <location>
        <begin position="146"/>
        <end position="206"/>
    </location>
</feature>
<keyword evidence="2" id="KW-0217">Developmental protein</keyword>
<reference evidence="10" key="1">
    <citation type="submission" date="2022-08" db="UniProtKB">
        <authorList>
            <consortium name="EnsemblMetazoa"/>
        </authorList>
    </citation>
    <scope>IDENTIFICATION</scope>
    <source>
        <strain evidence="10">05x7-T-G4-1.051#20</strain>
    </source>
</reference>
<evidence type="ECO:0000313" key="10">
    <source>
        <dbReference type="EnsemblMetazoa" id="G13827.1:cds"/>
    </source>
</evidence>